<evidence type="ECO:0008006" key="4">
    <source>
        <dbReference type="Google" id="ProtNLM"/>
    </source>
</evidence>
<name>A0A5J4KCF5_9CHLR</name>
<dbReference type="EMBL" id="BKZV01000007">
    <property type="protein sequence ID" value="GER85253.1"/>
    <property type="molecule type" value="Genomic_DNA"/>
</dbReference>
<dbReference type="Proteomes" id="UP000334820">
    <property type="component" value="Unassembled WGS sequence"/>
</dbReference>
<sequence>MNRCCPSCGRENDTTSSFCAFCGSTLAEAYTDLTELLPREEQAGYVNARFPLASNLPNPLDEWPYRSLTPSLASQGASVPLYSGGQAVYDPYAQGASEPAPGPYPLSGGLPVSVAAEKQPRRRGWGEALIGTLLYLWGAFLSLFGVGGLLLQMPSTVMAIFVLVACACELVLLPLVLIYYRHPHLRLGKRLLFEGLTLLVGFLLLLIAAAIEGLSEPLAYFAMGIVCLLYGVVTMVLAFW</sequence>
<keyword evidence="3" id="KW-1185">Reference proteome</keyword>
<feature type="transmembrane region" description="Helical" evidence="1">
    <location>
        <begin position="217"/>
        <end position="239"/>
    </location>
</feature>
<evidence type="ECO:0000313" key="2">
    <source>
        <dbReference type="EMBL" id="GER85253.1"/>
    </source>
</evidence>
<accession>A0A5J4KCF5</accession>
<feature type="transmembrane region" description="Helical" evidence="1">
    <location>
        <begin position="157"/>
        <end position="179"/>
    </location>
</feature>
<comment type="caution">
    <text evidence="2">The sequence shown here is derived from an EMBL/GenBank/DDBJ whole genome shotgun (WGS) entry which is preliminary data.</text>
</comment>
<reference evidence="2 3" key="1">
    <citation type="journal article" date="2019" name="Int. J. Syst. Evol. Microbiol.">
        <title>Thermogemmatispora aurantia sp. nov. and Thermogemmatispora argillosa sp. nov., within the class Ktedonobacteria, and emended description of the genus Thermogemmatispora.</title>
        <authorList>
            <person name="Zheng Y."/>
            <person name="Wang C.M."/>
            <person name="Sakai Y."/>
            <person name="Abe K."/>
            <person name="Yokota A."/>
            <person name="Yabe S."/>
        </authorList>
    </citation>
    <scope>NUCLEOTIDE SEQUENCE [LARGE SCALE GENOMIC DNA]</scope>
    <source>
        <strain evidence="2 3">A1-2</strain>
    </source>
</reference>
<protein>
    <recommendedName>
        <fullName evidence="4">Zinc-ribbon domain-containing protein</fullName>
    </recommendedName>
</protein>
<feature type="transmembrane region" description="Helical" evidence="1">
    <location>
        <begin position="191"/>
        <end position="211"/>
    </location>
</feature>
<feature type="transmembrane region" description="Helical" evidence="1">
    <location>
        <begin position="128"/>
        <end position="151"/>
    </location>
</feature>
<keyword evidence="1" id="KW-0472">Membrane</keyword>
<organism evidence="2 3">
    <name type="scientific">Thermogemmatispora aurantia</name>
    <dbReference type="NCBI Taxonomy" id="2045279"/>
    <lineage>
        <taxon>Bacteria</taxon>
        <taxon>Bacillati</taxon>
        <taxon>Chloroflexota</taxon>
        <taxon>Ktedonobacteria</taxon>
        <taxon>Thermogemmatisporales</taxon>
        <taxon>Thermogemmatisporaceae</taxon>
        <taxon>Thermogemmatispora</taxon>
    </lineage>
</organism>
<keyword evidence="1" id="KW-0812">Transmembrane</keyword>
<gene>
    <name evidence="2" type="ORF">KTAU_38880</name>
</gene>
<evidence type="ECO:0000313" key="3">
    <source>
        <dbReference type="Proteomes" id="UP000334820"/>
    </source>
</evidence>
<keyword evidence="1" id="KW-1133">Transmembrane helix</keyword>
<proteinExistence type="predicted"/>
<dbReference type="AlphaFoldDB" id="A0A5J4KCF5"/>
<dbReference type="RefSeq" id="WP_151729779.1">
    <property type="nucleotide sequence ID" value="NZ_BKZV01000007.1"/>
</dbReference>
<evidence type="ECO:0000256" key="1">
    <source>
        <dbReference type="SAM" id="Phobius"/>
    </source>
</evidence>